<dbReference type="AlphaFoldDB" id="A0A0F9DM39"/>
<accession>A0A0F9DM39</accession>
<gene>
    <name evidence="1" type="ORF">LCGC14_2260930</name>
</gene>
<dbReference type="EMBL" id="LAZR01031038">
    <property type="protein sequence ID" value="KKL54886.1"/>
    <property type="molecule type" value="Genomic_DNA"/>
</dbReference>
<proteinExistence type="predicted"/>
<protein>
    <submittedName>
        <fullName evidence="1">Uncharacterized protein</fullName>
    </submittedName>
</protein>
<reference evidence="1" key="1">
    <citation type="journal article" date="2015" name="Nature">
        <title>Complex archaea that bridge the gap between prokaryotes and eukaryotes.</title>
        <authorList>
            <person name="Spang A."/>
            <person name="Saw J.H."/>
            <person name="Jorgensen S.L."/>
            <person name="Zaremba-Niedzwiedzka K."/>
            <person name="Martijn J."/>
            <person name="Lind A.E."/>
            <person name="van Eijk R."/>
            <person name="Schleper C."/>
            <person name="Guy L."/>
            <person name="Ettema T.J."/>
        </authorList>
    </citation>
    <scope>NUCLEOTIDE SEQUENCE</scope>
</reference>
<name>A0A0F9DM39_9ZZZZ</name>
<evidence type="ECO:0000313" key="1">
    <source>
        <dbReference type="EMBL" id="KKL54886.1"/>
    </source>
</evidence>
<comment type="caution">
    <text evidence="1">The sequence shown here is derived from an EMBL/GenBank/DDBJ whole genome shotgun (WGS) entry which is preliminary data.</text>
</comment>
<sequence length="106" mass="12419">MLRIVSSKIAQKTPGDLSIPGTNEQVLQPYTTMKRFLARELQKRRQEKARNRPNKYLAHYERFRDPAHGQCPNCGNFRAIDERGRRFCPSPECNVSRPQFRFPSAR</sequence>
<organism evidence="1">
    <name type="scientific">marine sediment metagenome</name>
    <dbReference type="NCBI Taxonomy" id="412755"/>
    <lineage>
        <taxon>unclassified sequences</taxon>
        <taxon>metagenomes</taxon>
        <taxon>ecological metagenomes</taxon>
    </lineage>
</organism>